<dbReference type="KEGG" id="lmat:92514529"/>
<evidence type="ECO:0000313" key="2">
    <source>
        <dbReference type="EMBL" id="KAG5473878.1"/>
    </source>
</evidence>
<evidence type="ECO:0000313" key="3">
    <source>
        <dbReference type="Proteomes" id="UP000673552"/>
    </source>
</evidence>
<reference evidence="3" key="1">
    <citation type="journal article" date="2021" name="Microbiol. Resour. Announc.">
        <title>LGAAP: Leishmaniinae Genome Assembly and Annotation Pipeline.</title>
        <authorList>
            <person name="Almutairi H."/>
            <person name="Urbaniak M.D."/>
            <person name="Bates M.D."/>
            <person name="Jariyapan N."/>
            <person name="Kwakye-Nuako G."/>
            <person name="Thomaz-Soccol V."/>
            <person name="Al-Salem W.S."/>
            <person name="Dillon R.J."/>
            <person name="Bates P.A."/>
            <person name="Gatherer D."/>
        </authorList>
    </citation>
    <scope>NUCLEOTIDE SEQUENCE [LARGE SCALE GENOMIC DNA]</scope>
</reference>
<accession>A0A836HBW7</accession>
<dbReference type="RefSeq" id="XP_067177112.1">
    <property type="nucleotide sequence ID" value="XM_067322017.1"/>
</dbReference>
<evidence type="ECO:0000256" key="1">
    <source>
        <dbReference type="SAM" id="MobiDB-lite"/>
    </source>
</evidence>
<dbReference type="GeneID" id="92514529"/>
<dbReference type="OrthoDB" id="250182at2759"/>
<feature type="region of interest" description="Disordered" evidence="1">
    <location>
        <begin position="572"/>
        <end position="605"/>
    </location>
</feature>
<feature type="region of interest" description="Disordered" evidence="1">
    <location>
        <begin position="142"/>
        <end position="161"/>
    </location>
</feature>
<keyword evidence="3" id="KW-1185">Reference proteome</keyword>
<organism evidence="2 3">
    <name type="scientific">Leishmania martiniquensis</name>
    <dbReference type="NCBI Taxonomy" id="1580590"/>
    <lineage>
        <taxon>Eukaryota</taxon>
        <taxon>Discoba</taxon>
        <taxon>Euglenozoa</taxon>
        <taxon>Kinetoplastea</taxon>
        <taxon>Metakinetoplastina</taxon>
        <taxon>Trypanosomatida</taxon>
        <taxon>Trypanosomatidae</taxon>
        <taxon>Leishmaniinae</taxon>
        <taxon>Leishmania</taxon>
    </lineage>
</organism>
<dbReference type="Proteomes" id="UP000673552">
    <property type="component" value="Unassembled WGS sequence"/>
</dbReference>
<feature type="compositionally biased region" description="Basic and acidic residues" evidence="1">
    <location>
        <begin position="146"/>
        <end position="161"/>
    </location>
</feature>
<protein>
    <submittedName>
        <fullName evidence="2">Uncharacterized protein</fullName>
    </submittedName>
</protein>
<dbReference type="EMBL" id="JAFEUZ010000029">
    <property type="protein sequence ID" value="KAG5473878.1"/>
    <property type="molecule type" value="Genomic_DNA"/>
</dbReference>
<feature type="region of interest" description="Disordered" evidence="1">
    <location>
        <begin position="81"/>
        <end position="119"/>
    </location>
</feature>
<comment type="caution">
    <text evidence="2">The sequence shown here is derived from an EMBL/GenBank/DDBJ whole genome shotgun (WGS) entry which is preliminary data.</text>
</comment>
<sequence length="707" mass="76388">MSSKEELAALMSSDGDFEKKISLLKKAVVTVTKQKLEAEARQTKLQGELSAATQQLAEAQQANAALQRKVKSLEAQLEQDRSSGSAFGHNMLKGLSSIMGNSDNSSRGGQGGRGSASAHLTLSPEDVERLISENEQLHRQTYSFKTKLEDAQRSSARDAEKLKSELARLHREAQELHRSLETTTATCDGLRSDYLTERALGDFCRHFFVAALRRTGQEQESSVAGTTVEVRWPANAPPSHTAAASLSDTPPAEWRERVVLTLKGAACTLTTLLRSISVLAVVLREQLPSRERATVGDLECLRDRLSIFLEAHTVKKDRLLHLVEQLHLHLSAPPDVVGDGSPTSVSVDAVVEAQDEILQLVLEWVSLLRTQFPLLVESCVSFQLKEHANTIETAQVSADNGEGTAAPPKAATARRAFVMELTEHGCATLASIEGSLRAMRILVQRSPAAYGHCRNDGDQRSEASTSTAARERLALNLPLEATQLPIDVSSLLALQQFWWEGCMSVRSLHGSVQVLNRRLVDMAETCNKSEIRDALHCVCKCLQSMTPASPLMDAPLGAVAVDADAVVHAGSPCASTPPMPSPATSRVSPSWMSRPSDAVATGSLSPAADSVHDSVQADNFEELLAALSAADRAAASYYTQMNCLYVEMAEKEDALQTALDAVAHLQRLIKAERADAKQTRQALQSQIGLLSTKLVEMADAPADSVSQ</sequence>
<gene>
    <name evidence="2" type="ORF">LSCM1_04513</name>
</gene>
<name>A0A836HBW7_9TRYP</name>
<dbReference type="AlphaFoldDB" id="A0A836HBW7"/>
<proteinExistence type="predicted"/>
<dbReference type="PANTHER" id="PTHR23159">
    <property type="entry name" value="CENTROSOMAL PROTEIN 2"/>
    <property type="match status" value="1"/>
</dbReference>
<dbReference type="PANTHER" id="PTHR23159:SF31">
    <property type="entry name" value="CENTROSOME-ASSOCIATED PROTEIN CEP250 ISOFORM X1"/>
    <property type="match status" value="1"/>
</dbReference>
<reference evidence="3" key="2">
    <citation type="journal article" date="2021" name="Sci. Data">
        <title>Chromosome-scale genome sequencing, assembly and annotation of six genomes from subfamily Leishmaniinae.</title>
        <authorList>
            <person name="Almutairi H."/>
            <person name="Urbaniak M.D."/>
            <person name="Bates M.D."/>
            <person name="Jariyapan N."/>
            <person name="Kwakye-Nuako G."/>
            <person name="Thomaz Soccol V."/>
            <person name="Al-Salem W.S."/>
            <person name="Dillon R.J."/>
            <person name="Bates P.A."/>
            <person name="Gatherer D."/>
        </authorList>
    </citation>
    <scope>NUCLEOTIDE SEQUENCE [LARGE SCALE GENOMIC DNA]</scope>
</reference>